<keyword evidence="7 19" id="KW-0547">Nucleotide-binding</keyword>
<dbReference type="PANTHER" id="PTHR11042">
    <property type="entry name" value="EUKARYOTIC TRANSLATION INITIATION FACTOR 2-ALPHA KINASE EIF2-ALPHA KINASE -RELATED"/>
    <property type="match status" value="1"/>
</dbReference>
<comment type="subcellular location">
    <subcellularLocation>
        <location evidence="1">Golgi apparatus membrane</location>
        <topology evidence="1">Peripheral membrane protein</topology>
    </subcellularLocation>
</comment>
<evidence type="ECO:0000256" key="2">
    <source>
        <dbReference type="ARBA" id="ARBA00012513"/>
    </source>
</evidence>
<dbReference type="GO" id="GO:0046872">
    <property type="term" value="F:metal ion binding"/>
    <property type="evidence" value="ECO:0007669"/>
    <property type="project" value="UniProtKB-KW"/>
</dbReference>
<comment type="similarity">
    <text evidence="14">Belongs to the protein kinase superfamily. Ser/Thr protein kinase family. GCN2 subfamily.</text>
</comment>
<keyword evidence="3" id="KW-0723">Serine/threonine-protein kinase</keyword>
<dbReference type="GO" id="GO:0000139">
    <property type="term" value="C:Golgi membrane"/>
    <property type="evidence" value="ECO:0007669"/>
    <property type="project" value="UniProtKB-SubCell"/>
</dbReference>
<feature type="region of interest" description="Disordered" evidence="20">
    <location>
        <begin position="455"/>
        <end position="494"/>
    </location>
</feature>
<evidence type="ECO:0000256" key="18">
    <source>
        <dbReference type="ARBA" id="ARBA00084081"/>
    </source>
</evidence>
<evidence type="ECO:0000256" key="7">
    <source>
        <dbReference type="ARBA" id="ARBA00022741"/>
    </source>
</evidence>
<evidence type="ECO:0000256" key="20">
    <source>
        <dbReference type="SAM" id="MobiDB-lite"/>
    </source>
</evidence>
<dbReference type="CDD" id="cd14050">
    <property type="entry name" value="PKc_Myt1"/>
    <property type="match status" value="1"/>
</dbReference>
<evidence type="ECO:0000256" key="16">
    <source>
        <dbReference type="ARBA" id="ARBA00048679"/>
    </source>
</evidence>
<keyword evidence="8 22" id="KW-0418">Kinase</keyword>
<dbReference type="SUPFAM" id="SSF56112">
    <property type="entry name" value="Protein kinase-like (PK-like)"/>
    <property type="match status" value="1"/>
</dbReference>
<evidence type="ECO:0000256" key="11">
    <source>
        <dbReference type="ARBA" id="ARBA00023034"/>
    </source>
</evidence>
<evidence type="ECO:0000256" key="3">
    <source>
        <dbReference type="ARBA" id="ARBA00022527"/>
    </source>
</evidence>
<keyword evidence="6" id="KW-0479">Metal-binding</keyword>
<keyword evidence="9 19" id="KW-0067">ATP-binding</keyword>
<evidence type="ECO:0000256" key="17">
    <source>
        <dbReference type="ARBA" id="ARBA00074601"/>
    </source>
</evidence>
<dbReference type="InterPro" id="IPR000719">
    <property type="entry name" value="Prot_kinase_dom"/>
</dbReference>
<dbReference type="Gene3D" id="1.10.510.10">
    <property type="entry name" value="Transferase(Phosphotransferase) domain 1"/>
    <property type="match status" value="1"/>
</dbReference>
<feature type="domain" description="Protein kinase" evidence="21">
    <location>
        <begin position="89"/>
        <end position="337"/>
    </location>
</feature>
<dbReference type="Gene3D" id="3.30.200.20">
    <property type="entry name" value="Phosphorylase Kinase, domain 1"/>
    <property type="match status" value="1"/>
</dbReference>
<evidence type="ECO:0000256" key="6">
    <source>
        <dbReference type="ARBA" id="ARBA00022723"/>
    </source>
</evidence>
<dbReference type="FunFam" id="3.30.200.20:FF:000280">
    <property type="entry name" value="membrane-associated tyrosine- and threonine-specific cdc2-inhibitory kinase"/>
    <property type="match status" value="1"/>
</dbReference>
<keyword evidence="23" id="KW-1185">Reference proteome</keyword>
<dbReference type="PANTHER" id="PTHR11042:SF183">
    <property type="entry name" value="MEMBRANE-ASSOCIATED TYROSINE- AND THREONINE-SPECIFIC CDC2-INHIBITORY KINASE"/>
    <property type="match status" value="1"/>
</dbReference>
<dbReference type="OrthoDB" id="5337378at2759"/>
<dbReference type="PROSITE" id="PS00108">
    <property type="entry name" value="PROTEIN_KINASE_ST"/>
    <property type="match status" value="1"/>
</dbReference>
<proteinExistence type="inferred from homology"/>
<evidence type="ECO:0000256" key="9">
    <source>
        <dbReference type="ARBA" id="ARBA00022840"/>
    </source>
</evidence>
<evidence type="ECO:0000256" key="4">
    <source>
        <dbReference type="ARBA" id="ARBA00022553"/>
    </source>
</evidence>
<keyword evidence="10" id="KW-0460">Magnesium</keyword>
<dbReference type="GO" id="GO:0005524">
    <property type="term" value="F:ATP binding"/>
    <property type="evidence" value="ECO:0007669"/>
    <property type="project" value="UniProtKB-UniRule"/>
</dbReference>
<dbReference type="Pfam" id="PF00069">
    <property type="entry name" value="Pkinase"/>
    <property type="match status" value="1"/>
</dbReference>
<evidence type="ECO:0000256" key="14">
    <source>
        <dbReference type="ARBA" id="ARBA00037982"/>
    </source>
</evidence>
<evidence type="ECO:0000256" key="19">
    <source>
        <dbReference type="PROSITE-ProRule" id="PRU10141"/>
    </source>
</evidence>
<evidence type="ECO:0000256" key="5">
    <source>
        <dbReference type="ARBA" id="ARBA00022679"/>
    </source>
</evidence>
<dbReference type="Proteomes" id="UP000886998">
    <property type="component" value="Unassembled WGS sequence"/>
</dbReference>
<keyword evidence="5" id="KW-0808">Transferase</keyword>
<comment type="catalytic activity">
    <reaction evidence="15">
        <text>L-threonyl-[protein] + ATP = O-phospho-L-threonyl-[protein] + ADP + H(+)</text>
        <dbReference type="Rhea" id="RHEA:46608"/>
        <dbReference type="Rhea" id="RHEA-COMP:11060"/>
        <dbReference type="Rhea" id="RHEA-COMP:11605"/>
        <dbReference type="ChEBI" id="CHEBI:15378"/>
        <dbReference type="ChEBI" id="CHEBI:30013"/>
        <dbReference type="ChEBI" id="CHEBI:30616"/>
        <dbReference type="ChEBI" id="CHEBI:61977"/>
        <dbReference type="ChEBI" id="CHEBI:456216"/>
        <dbReference type="EC" id="2.7.11.1"/>
    </reaction>
</comment>
<feature type="binding site" evidence="19">
    <location>
        <position position="127"/>
    </location>
    <ligand>
        <name>ATP</name>
        <dbReference type="ChEBI" id="CHEBI:30616"/>
    </ligand>
</feature>
<dbReference type="SMART" id="SM00220">
    <property type="entry name" value="S_TKc"/>
    <property type="match status" value="1"/>
</dbReference>
<dbReference type="EC" id="2.7.11.1" evidence="2"/>
<feature type="compositionally biased region" description="Basic and acidic residues" evidence="20">
    <location>
        <begin position="16"/>
        <end position="29"/>
    </location>
</feature>
<dbReference type="InterPro" id="IPR011009">
    <property type="entry name" value="Kinase-like_dom_sf"/>
</dbReference>
<sequence>MKSPLPTPKFYAEKSFSSKKERRGFRSEKPPPTPRIKLSNTSCSSARGLFSHSSNNSDRAQSISFQDSRSSLSSKYDSTSDLLYFHQCFEIISKIGSGSFGDVFKVKCIEDGNFYAVKRAKQKFAGKADRERKLQEVQKHEQLPYHPNCVRFYAAWEEQQILYIQIELCKYSLSQYADENHNITETIVWNFLIDLLLAVKHLHDHNLVHLDIKPDNIFISKHNICKLGDFGLVLDLSKSDTSDAIEGDPRYLAPELMEGIFTKAADVFSVGITILELASDLDLPRGSETWHQLRNLEIPKTFTRGISYPLFGVISRMMEPDYRKRASVHEILGIDSVDKVCKKRKRIIKSSDLKSNKLSTQRSVNKSISPDWGSSFSDEVFEKSSSDSFYSLNDSSEKKLSIEEQVALNTSLNLNNSLNNSFDISRPPFGMSTPCSRRYWNSKCSASASPCLSGGRKKELLPDDDDNSPKLPKSPCLKLFSTNSSDEEEESITNLPPKNLLNVFDALSPSQ</sequence>
<dbReference type="GO" id="GO:0051321">
    <property type="term" value="P:meiotic cell cycle"/>
    <property type="evidence" value="ECO:0007669"/>
    <property type="project" value="TreeGrafter"/>
</dbReference>
<gene>
    <name evidence="22" type="primary">pkmyt1</name>
    <name evidence="22" type="ORF">TNIN_329821</name>
</gene>
<evidence type="ECO:0000256" key="1">
    <source>
        <dbReference type="ARBA" id="ARBA00004395"/>
    </source>
</evidence>
<evidence type="ECO:0000256" key="13">
    <source>
        <dbReference type="ARBA" id="ARBA00023306"/>
    </source>
</evidence>
<dbReference type="FunFam" id="1.10.510.10:FF:000315">
    <property type="entry name" value="membrane-associated tyrosine- and threonine-specific cdc2-inhibitory kinase"/>
    <property type="match status" value="1"/>
</dbReference>
<evidence type="ECO:0000256" key="12">
    <source>
        <dbReference type="ARBA" id="ARBA00023136"/>
    </source>
</evidence>
<evidence type="ECO:0000256" key="8">
    <source>
        <dbReference type="ARBA" id="ARBA00022777"/>
    </source>
</evidence>
<evidence type="ECO:0000256" key="15">
    <source>
        <dbReference type="ARBA" id="ARBA00047899"/>
    </source>
</evidence>
<feature type="region of interest" description="Disordered" evidence="20">
    <location>
        <begin position="1"/>
        <end position="42"/>
    </location>
</feature>
<keyword evidence="13" id="KW-0131">Cell cycle</keyword>
<keyword evidence="4" id="KW-0597">Phosphoprotein</keyword>
<keyword evidence="12" id="KW-0472">Membrane</keyword>
<dbReference type="PROSITE" id="PS50011">
    <property type="entry name" value="PROTEIN_KINASE_DOM"/>
    <property type="match status" value="1"/>
</dbReference>
<dbReference type="InterPro" id="IPR050339">
    <property type="entry name" value="CC_SR_Kinase"/>
</dbReference>
<protein>
    <recommendedName>
        <fullName evidence="17">Membrane-associated tyrosine- and threonine-specific cdc2-inhibitory kinase</fullName>
        <ecNumber evidence="2">2.7.11.1</ecNumber>
    </recommendedName>
    <alternativeName>
        <fullName evidence="18">Myt1 kinase</fullName>
    </alternativeName>
</protein>
<dbReference type="GO" id="GO:0004674">
    <property type="term" value="F:protein serine/threonine kinase activity"/>
    <property type="evidence" value="ECO:0007669"/>
    <property type="project" value="UniProtKB-KW"/>
</dbReference>
<organism evidence="22 23">
    <name type="scientific">Trichonephila inaurata madagascariensis</name>
    <dbReference type="NCBI Taxonomy" id="2747483"/>
    <lineage>
        <taxon>Eukaryota</taxon>
        <taxon>Metazoa</taxon>
        <taxon>Ecdysozoa</taxon>
        <taxon>Arthropoda</taxon>
        <taxon>Chelicerata</taxon>
        <taxon>Arachnida</taxon>
        <taxon>Araneae</taxon>
        <taxon>Araneomorphae</taxon>
        <taxon>Entelegynae</taxon>
        <taxon>Araneoidea</taxon>
        <taxon>Nephilidae</taxon>
        <taxon>Trichonephila</taxon>
        <taxon>Trichonephila inaurata</taxon>
    </lineage>
</organism>
<dbReference type="EMBL" id="BMAV01023103">
    <property type="protein sequence ID" value="GFY78624.1"/>
    <property type="molecule type" value="Genomic_DNA"/>
</dbReference>
<evidence type="ECO:0000259" key="21">
    <source>
        <dbReference type="PROSITE" id="PS50011"/>
    </source>
</evidence>
<keyword evidence="11" id="KW-0333">Golgi apparatus</keyword>
<dbReference type="PROSITE" id="PS00107">
    <property type="entry name" value="PROTEIN_KINASE_ATP"/>
    <property type="match status" value="1"/>
</dbReference>
<dbReference type="InterPro" id="IPR008271">
    <property type="entry name" value="Ser/Thr_kinase_AS"/>
</dbReference>
<comment type="catalytic activity">
    <reaction evidence="16">
        <text>L-seryl-[protein] + ATP = O-phospho-L-seryl-[protein] + ADP + H(+)</text>
        <dbReference type="Rhea" id="RHEA:17989"/>
        <dbReference type="Rhea" id="RHEA-COMP:9863"/>
        <dbReference type="Rhea" id="RHEA-COMP:11604"/>
        <dbReference type="ChEBI" id="CHEBI:15378"/>
        <dbReference type="ChEBI" id="CHEBI:29999"/>
        <dbReference type="ChEBI" id="CHEBI:30616"/>
        <dbReference type="ChEBI" id="CHEBI:83421"/>
        <dbReference type="ChEBI" id="CHEBI:456216"/>
        <dbReference type="EC" id="2.7.11.1"/>
    </reaction>
</comment>
<dbReference type="InterPro" id="IPR017441">
    <property type="entry name" value="Protein_kinase_ATP_BS"/>
</dbReference>
<dbReference type="GO" id="GO:0005634">
    <property type="term" value="C:nucleus"/>
    <property type="evidence" value="ECO:0007669"/>
    <property type="project" value="TreeGrafter"/>
</dbReference>
<dbReference type="AlphaFoldDB" id="A0A8X6YVM2"/>
<evidence type="ECO:0000256" key="10">
    <source>
        <dbReference type="ARBA" id="ARBA00022842"/>
    </source>
</evidence>
<dbReference type="GO" id="GO:0110031">
    <property type="term" value="P:negative regulation of G2/MI transition of meiotic cell cycle"/>
    <property type="evidence" value="ECO:0007669"/>
    <property type="project" value="TreeGrafter"/>
</dbReference>
<reference evidence="22" key="1">
    <citation type="submission" date="2020-08" db="EMBL/GenBank/DDBJ databases">
        <title>Multicomponent nature underlies the extraordinary mechanical properties of spider dragline silk.</title>
        <authorList>
            <person name="Kono N."/>
            <person name="Nakamura H."/>
            <person name="Mori M."/>
            <person name="Yoshida Y."/>
            <person name="Ohtoshi R."/>
            <person name="Malay A.D."/>
            <person name="Moran D.A.P."/>
            <person name="Tomita M."/>
            <person name="Numata K."/>
            <person name="Arakawa K."/>
        </authorList>
    </citation>
    <scope>NUCLEOTIDE SEQUENCE</scope>
</reference>
<name>A0A8X6YVM2_9ARAC</name>
<evidence type="ECO:0000313" key="22">
    <source>
        <dbReference type="EMBL" id="GFY78624.1"/>
    </source>
</evidence>
<evidence type="ECO:0000313" key="23">
    <source>
        <dbReference type="Proteomes" id="UP000886998"/>
    </source>
</evidence>
<accession>A0A8X6YVM2</accession>
<comment type="caution">
    <text evidence="22">The sequence shown here is derived from an EMBL/GenBank/DDBJ whole genome shotgun (WGS) entry which is preliminary data.</text>
</comment>